<proteinExistence type="predicted"/>
<gene>
    <name evidence="1" type="ORF">L873DRAFT_1804841</name>
</gene>
<organism evidence="1 2">
    <name type="scientific">Choiromyces venosus 120613-1</name>
    <dbReference type="NCBI Taxonomy" id="1336337"/>
    <lineage>
        <taxon>Eukaryota</taxon>
        <taxon>Fungi</taxon>
        <taxon>Dikarya</taxon>
        <taxon>Ascomycota</taxon>
        <taxon>Pezizomycotina</taxon>
        <taxon>Pezizomycetes</taxon>
        <taxon>Pezizales</taxon>
        <taxon>Tuberaceae</taxon>
        <taxon>Choiromyces</taxon>
    </lineage>
</organism>
<name>A0A3N4JQX3_9PEZI</name>
<dbReference type="EMBL" id="ML120378">
    <property type="protein sequence ID" value="RPB00724.1"/>
    <property type="molecule type" value="Genomic_DNA"/>
</dbReference>
<sequence>MANRAVRDILHVDEHDNPAVPGRSLAHIITQDRISCSLTASVGRVGTSVHSIGLSSRSETLPQAVP</sequence>
<evidence type="ECO:0000313" key="2">
    <source>
        <dbReference type="Proteomes" id="UP000276215"/>
    </source>
</evidence>
<protein>
    <submittedName>
        <fullName evidence="1">Uncharacterized protein</fullName>
    </submittedName>
</protein>
<reference evidence="1 2" key="1">
    <citation type="journal article" date="2018" name="Nat. Ecol. Evol.">
        <title>Pezizomycetes genomes reveal the molecular basis of ectomycorrhizal truffle lifestyle.</title>
        <authorList>
            <person name="Murat C."/>
            <person name="Payen T."/>
            <person name="Noel B."/>
            <person name="Kuo A."/>
            <person name="Morin E."/>
            <person name="Chen J."/>
            <person name="Kohler A."/>
            <person name="Krizsan K."/>
            <person name="Balestrini R."/>
            <person name="Da Silva C."/>
            <person name="Montanini B."/>
            <person name="Hainaut M."/>
            <person name="Levati E."/>
            <person name="Barry K.W."/>
            <person name="Belfiori B."/>
            <person name="Cichocki N."/>
            <person name="Clum A."/>
            <person name="Dockter R.B."/>
            <person name="Fauchery L."/>
            <person name="Guy J."/>
            <person name="Iotti M."/>
            <person name="Le Tacon F."/>
            <person name="Lindquist E.A."/>
            <person name="Lipzen A."/>
            <person name="Malagnac F."/>
            <person name="Mello A."/>
            <person name="Molinier V."/>
            <person name="Miyauchi S."/>
            <person name="Poulain J."/>
            <person name="Riccioni C."/>
            <person name="Rubini A."/>
            <person name="Sitrit Y."/>
            <person name="Splivallo R."/>
            <person name="Traeger S."/>
            <person name="Wang M."/>
            <person name="Zifcakova L."/>
            <person name="Wipf D."/>
            <person name="Zambonelli A."/>
            <person name="Paolocci F."/>
            <person name="Nowrousian M."/>
            <person name="Ottonello S."/>
            <person name="Baldrian P."/>
            <person name="Spatafora J.W."/>
            <person name="Henrissat B."/>
            <person name="Nagy L.G."/>
            <person name="Aury J.M."/>
            <person name="Wincker P."/>
            <person name="Grigoriev I.V."/>
            <person name="Bonfante P."/>
            <person name="Martin F.M."/>
        </authorList>
    </citation>
    <scope>NUCLEOTIDE SEQUENCE [LARGE SCALE GENOMIC DNA]</scope>
    <source>
        <strain evidence="1 2">120613-1</strain>
    </source>
</reference>
<evidence type="ECO:0000313" key="1">
    <source>
        <dbReference type="EMBL" id="RPB00724.1"/>
    </source>
</evidence>
<dbReference type="AlphaFoldDB" id="A0A3N4JQX3"/>
<keyword evidence="2" id="KW-1185">Reference proteome</keyword>
<accession>A0A3N4JQX3</accession>
<dbReference type="Proteomes" id="UP000276215">
    <property type="component" value="Unassembled WGS sequence"/>
</dbReference>